<keyword evidence="4" id="KW-1185">Reference proteome</keyword>
<feature type="domain" description="WYL" evidence="1">
    <location>
        <begin position="142"/>
        <end position="210"/>
    </location>
</feature>
<proteinExistence type="predicted"/>
<keyword evidence="3" id="KW-0647">Proteasome</keyword>
<dbReference type="EMBL" id="JAUSQL010000001">
    <property type="protein sequence ID" value="MDP9832385.1"/>
    <property type="molecule type" value="Genomic_DNA"/>
</dbReference>
<dbReference type="Pfam" id="PF13280">
    <property type="entry name" value="WYL"/>
    <property type="match status" value="1"/>
</dbReference>
<dbReference type="PANTHER" id="PTHR34580:SF1">
    <property type="entry name" value="PROTEIN PAFC"/>
    <property type="match status" value="1"/>
</dbReference>
<accession>A0ABT9PKB6</accession>
<evidence type="ECO:0000313" key="4">
    <source>
        <dbReference type="Proteomes" id="UP001230145"/>
    </source>
</evidence>
<organism evidence="3 4">
    <name type="scientific">Trueperella abortisuis</name>
    <dbReference type="NCBI Taxonomy" id="445930"/>
    <lineage>
        <taxon>Bacteria</taxon>
        <taxon>Bacillati</taxon>
        <taxon>Actinomycetota</taxon>
        <taxon>Actinomycetes</taxon>
        <taxon>Actinomycetales</taxon>
        <taxon>Actinomycetaceae</taxon>
        <taxon>Trueperella</taxon>
    </lineage>
</organism>
<evidence type="ECO:0000313" key="3">
    <source>
        <dbReference type="EMBL" id="MDP9832385.1"/>
    </source>
</evidence>
<dbReference type="InterPro" id="IPR057727">
    <property type="entry name" value="WCX_dom"/>
</dbReference>
<dbReference type="PANTHER" id="PTHR34580">
    <property type="match status" value="1"/>
</dbReference>
<sequence>MTDLSLARKIAILTYLGRGAPSLRDLAEHFRTTPARMRRELTELFLFEIWEGGYYEAPVDVEIPQDDDGEVRLNDDSTGMAPSLSLAEVLTLLALIDDLLSAVDAGTRLHLLRLRERIAAAMEGRGYGSALWPAPALNAREITDTLAIAMKKDRLVELVYLKAGPDLHVVENSATVLPAMIATGSRPRLVAGKNGRLRTYRLDRIVSVRVLEAGFAKKARDEIVEAFESDGGFLGEQVTIRCTAEGRWVTETLPVDSFRDLGDRLEIVLTVSSLAWLRTLLVRMGESVLGVEPEHVARQIATQARRYLKED</sequence>
<dbReference type="GO" id="GO:0000502">
    <property type="term" value="C:proteasome complex"/>
    <property type="evidence" value="ECO:0007669"/>
    <property type="project" value="UniProtKB-KW"/>
</dbReference>
<evidence type="ECO:0000259" key="2">
    <source>
        <dbReference type="Pfam" id="PF25583"/>
    </source>
</evidence>
<dbReference type="PIRSF" id="PIRSF016838">
    <property type="entry name" value="PafC"/>
    <property type="match status" value="1"/>
</dbReference>
<gene>
    <name evidence="3" type="ORF">J2S45_001064</name>
</gene>
<evidence type="ECO:0000259" key="1">
    <source>
        <dbReference type="Pfam" id="PF13280"/>
    </source>
</evidence>
<dbReference type="InterPro" id="IPR051534">
    <property type="entry name" value="CBASS_pafABC_assoc_protein"/>
</dbReference>
<dbReference type="Pfam" id="PF25583">
    <property type="entry name" value="WCX"/>
    <property type="match status" value="1"/>
</dbReference>
<feature type="domain" description="WCX" evidence="2">
    <location>
        <begin position="236"/>
        <end position="308"/>
    </location>
</feature>
<reference evidence="3 4" key="1">
    <citation type="submission" date="2023-07" db="EMBL/GenBank/DDBJ databases">
        <title>Sequencing the genomes of 1000 actinobacteria strains.</title>
        <authorList>
            <person name="Klenk H.-P."/>
        </authorList>
    </citation>
    <scope>NUCLEOTIDE SEQUENCE [LARGE SCALE GENOMIC DNA]</scope>
    <source>
        <strain evidence="3 4">DSM 19515</strain>
    </source>
</reference>
<dbReference type="RefSeq" id="WP_307634766.1">
    <property type="nucleotide sequence ID" value="NZ_JAUSQL010000001.1"/>
</dbReference>
<dbReference type="InterPro" id="IPR026881">
    <property type="entry name" value="WYL_dom"/>
</dbReference>
<comment type="caution">
    <text evidence="3">The sequence shown here is derived from an EMBL/GenBank/DDBJ whole genome shotgun (WGS) entry which is preliminary data.</text>
</comment>
<name>A0ABT9PKB6_9ACTO</name>
<dbReference type="PROSITE" id="PS52050">
    <property type="entry name" value="WYL"/>
    <property type="match status" value="1"/>
</dbReference>
<dbReference type="Proteomes" id="UP001230145">
    <property type="component" value="Unassembled WGS sequence"/>
</dbReference>
<protein>
    <submittedName>
        <fullName evidence="3">Proteasome accessory factor C</fullName>
    </submittedName>
</protein>
<dbReference type="InterPro" id="IPR028349">
    <property type="entry name" value="PafC-like"/>
</dbReference>